<dbReference type="InterPro" id="IPR010330">
    <property type="entry name" value="CoiA_nuc"/>
</dbReference>
<proteinExistence type="predicted"/>
<comment type="caution">
    <text evidence="3">The sequence shown here is derived from an EMBL/GenBank/DDBJ whole genome shotgun (WGS) entry which is preliminary data.</text>
</comment>
<feature type="domain" description="Competence protein CoiA-like N-terminal" evidence="2">
    <location>
        <begin position="24"/>
        <end position="56"/>
    </location>
</feature>
<evidence type="ECO:0000313" key="3">
    <source>
        <dbReference type="EMBL" id="EOL44770.1"/>
    </source>
</evidence>
<dbReference type="Proteomes" id="UP000013785">
    <property type="component" value="Unassembled WGS sequence"/>
</dbReference>
<dbReference type="OrthoDB" id="3784230at2"/>
<sequence length="350" mass="42644">MLVAKWRNQFVYADEVAFQKVVVNRKELRCPTCQQPVFIKKGQFKSPHFAHRKNQCLSFSEGETQEHIYLKKLLFRWSNEQLELEAYLPKLQQRPDLLSCQIVIEVQCSILAQTRMIERTSNYLSHGYQAWWLMGEKLMPKGTLTALQRSFCSYNKLLGCYFWCIDAREEKIHLYYHVLEFPKGELFFQKKEWAFKQETLAEIYACRFQKRPPICQTELFQYWGDYQKILFKELVRKKKQTFELQKKLYLKQKNLQAMSHWMYQPSAYYLFFGVQIMYYRSYFEELLNQRKKMNLKELNEFFQVWRKQTTMKKWTFPLCKKEELEKKLFLECLKLSKIEIIRNFEKLGTN</sequence>
<dbReference type="EMBL" id="AJAT01000013">
    <property type="protein sequence ID" value="EOL44770.1"/>
    <property type="molecule type" value="Genomic_DNA"/>
</dbReference>
<evidence type="ECO:0008006" key="5">
    <source>
        <dbReference type="Google" id="ProtNLM"/>
    </source>
</evidence>
<name>R3WSG6_9ENTE</name>
<organism evidence="3 4">
    <name type="scientific">Enterococcus phoeniculicola ATCC BAA-412</name>
    <dbReference type="NCBI Taxonomy" id="1158610"/>
    <lineage>
        <taxon>Bacteria</taxon>
        <taxon>Bacillati</taxon>
        <taxon>Bacillota</taxon>
        <taxon>Bacilli</taxon>
        <taxon>Lactobacillales</taxon>
        <taxon>Enterococcaceae</taxon>
        <taxon>Enterococcus</taxon>
    </lineage>
</organism>
<reference evidence="3 4" key="1">
    <citation type="submission" date="2013-02" db="EMBL/GenBank/DDBJ databases">
        <title>The Genome Sequence of Enterococcus phoeniculicola BAA-412.</title>
        <authorList>
            <consortium name="The Broad Institute Genome Sequencing Platform"/>
            <consortium name="The Broad Institute Genome Sequencing Center for Infectious Disease"/>
            <person name="Earl A.M."/>
            <person name="Gilmore M.S."/>
            <person name="Lebreton F."/>
            <person name="Walker B."/>
            <person name="Young S.K."/>
            <person name="Zeng Q."/>
            <person name="Gargeya S."/>
            <person name="Fitzgerald M."/>
            <person name="Haas B."/>
            <person name="Abouelleil A."/>
            <person name="Alvarado L."/>
            <person name="Arachchi H.M."/>
            <person name="Berlin A.M."/>
            <person name="Chapman S.B."/>
            <person name="Dewar J."/>
            <person name="Goldberg J."/>
            <person name="Griggs A."/>
            <person name="Gujja S."/>
            <person name="Hansen M."/>
            <person name="Howarth C."/>
            <person name="Imamovic A."/>
            <person name="Larimer J."/>
            <person name="McCowan C."/>
            <person name="Murphy C."/>
            <person name="Neiman D."/>
            <person name="Pearson M."/>
            <person name="Priest M."/>
            <person name="Roberts A."/>
            <person name="Saif S."/>
            <person name="Shea T."/>
            <person name="Sisk P."/>
            <person name="Sykes S."/>
            <person name="Wortman J."/>
            <person name="Nusbaum C."/>
            <person name="Birren B."/>
        </authorList>
    </citation>
    <scope>NUCLEOTIDE SEQUENCE [LARGE SCALE GENOMIC DNA]</scope>
    <source>
        <strain evidence="3 4">ATCC BAA-412</strain>
    </source>
</reference>
<dbReference type="RefSeq" id="WP_010768250.1">
    <property type="nucleotide sequence ID" value="NZ_ASWE01000003.1"/>
</dbReference>
<evidence type="ECO:0000259" key="2">
    <source>
        <dbReference type="Pfam" id="PF25164"/>
    </source>
</evidence>
<dbReference type="Pfam" id="PF06054">
    <property type="entry name" value="CoiA_nuc"/>
    <property type="match status" value="1"/>
</dbReference>
<feature type="domain" description="Competence protein CoiA nuclease-like" evidence="1">
    <location>
        <begin position="63"/>
        <end position="203"/>
    </location>
</feature>
<dbReference type="PATRIC" id="fig|1158610.3.peg.1574"/>
<gene>
    <name evidence="3" type="ORF">UC3_01587</name>
</gene>
<evidence type="ECO:0000259" key="1">
    <source>
        <dbReference type="Pfam" id="PF06054"/>
    </source>
</evidence>
<protein>
    <recommendedName>
        <fullName evidence="5">Competence protein CoiA-like family protein</fullName>
    </recommendedName>
</protein>
<dbReference type="AlphaFoldDB" id="R3WSG6"/>
<evidence type="ECO:0000313" key="4">
    <source>
        <dbReference type="Proteomes" id="UP000013785"/>
    </source>
</evidence>
<dbReference type="InterPro" id="IPR057253">
    <property type="entry name" value="CoiA-like_N"/>
</dbReference>
<accession>R3WSG6</accession>
<keyword evidence="4" id="KW-1185">Reference proteome</keyword>
<dbReference type="eggNOG" id="COG4469">
    <property type="taxonomic scope" value="Bacteria"/>
</dbReference>
<dbReference type="Pfam" id="PF25164">
    <property type="entry name" value="CoiA_N"/>
    <property type="match status" value="1"/>
</dbReference>
<dbReference type="STRING" id="154621.RV11_GL002521"/>
<dbReference type="HOGENOM" id="CLU_057999_1_1_9"/>